<sequence>MATPLARSFSGILERFDDFHSDLVGWLKFFENPINEVDQRRLDDLKHDMDELRDWLHGEEARPRGVPGGLDDQPRHPGDTPVTGSSEDRTSGTRSKKQDQYKDVDDSINLVLDLTTQMTTRLPQLGIVTGDSRYIGVHLLKLRDFAKREQNRRLEEPMM</sequence>
<protein>
    <submittedName>
        <fullName evidence="2">Uncharacterized protein</fullName>
    </submittedName>
</protein>
<comment type="caution">
    <text evidence="2">The sequence shown here is derived from an EMBL/GenBank/DDBJ whole genome shotgun (WGS) entry which is preliminary data.</text>
</comment>
<feature type="region of interest" description="Disordered" evidence="1">
    <location>
        <begin position="56"/>
        <end position="101"/>
    </location>
</feature>
<evidence type="ECO:0000313" key="3">
    <source>
        <dbReference type="Proteomes" id="UP001174694"/>
    </source>
</evidence>
<proteinExistence type="predicted"/>
<evidence type="ECO:0000256" key="1">
    <source>
        <dbReference type="SAM" id="MobiDB-lite"/>
    </source>
</evidence>
<dbReference type="Proteomes" id="UP001174694">
    <property type="component" value="Unassembled WGS sequence"/>
</dbReference>
<feature type="compositionally biased region" description="Basic and acidic residues" evidence="1">
    <location>
        <begin position="86"/>
        <end position="101"/>
    </location>
</feature>
<dbReference type="AlphaFoldDB" id="A0AA38RYP7"/>
<accession>A0AA38RYP7</accession>
<evidence type="ECO:0000313" key="2">
    <source>
        <dbReference type="EMBL" id="KAJ9155512.1"/>
    </source>
</evidence>
<name>A0AA38RYP7_9PEZI</name>
<organism evidence="2 3">
    <name type="scientific">Pleurostoma richardsiae</name>
    <dbReference type="NCBI Taxonomy" id="41990"/>
    <lineage>
        <taxon>Eukaryota</taxon>
        <taxon>Fungi</taxon>
        <taxon>Dikarya</taxon>
        <taxon>Ascomycota</taxon>
        <taxon>Pezizomycotina</taxon>
        <taxon>Sordariomycetes</taxon>
        <taxon>Sordariomycetidae</taxon>
        <taxon>Calosphaeriales</taxon>
        <taxon>Pleurostomataceae</taxon>
        <taxon>Pleurostoma</taxon>
    </lineage>
</organism>
<reference evidence="2" key="1">
    <citation type="submission" date="2022-07" db="EMBL/GenBank/DDBJ databases">
        <title>Fungi with potential for degradation of polypropylene.</title>
        <authorList>
            <person name="Gostincar C."/>
        </authorList>
    </citation>
    <scope>NUCLEOTIDE SEQUENCE</scope>
    <source>
        <strain evidence="2">EXF-13308</strain>
    </source>
</reference>
<keyword evidence="3" id="KW-1185">Reference proteome</keyword>
<gene>
    <name evidence="2" type="ORF">NKR23_g2135</name>
</gene>
<dbReference type="EMBL" id="JANBVO010000003">
    <property type="protein sequence ID" value="KAJ9155512.1"/>
    <property type="molecule type" value="Genomic_DNA"/>
</dbReference>